<evidence type="ECO:0000313" key="3">
    <source>
        <dbReference type="Proteomes" id="UP001219525"/>
    </source>
</evidence>
<dbReference type="Proteomes" id="UP001219525">
    <property type="component" value="Unassembled WGS sequence"/>
</dbReference>
<organism evidence="2 3">
    <name type="scientific">Mycena pura</name>
    <dbReference type="NCBI Taxonomy" id="153505"/>
    <lineage>
        <taxon>Eukaryota</taxon>
        <taxon>Fungi</taxon>
        <taxon>Dikarya</taxon>
        <taxon>Basidiomycota</taxon>
        <taxon>Agaricomycotina</taxon>
        <taxon>Agaricomycetes</taxon>
        <taxon>Agaricomycetidae</taxon>
        <taxon>Agaricales</taxon>
        <taxon>Marasmiineae</taxon>
        <taxon>Mycenaceae</taxon>
        <taxon>Mycena</taxon>
    </lineage>
</organism>
<comment type="caution">
    <text evidence="2">The sequence shown here is derived from an EMBL/GenBank/DDBJ whole genome shotgun (WGS) entry which is preliminary data.</text>
</comment>
<protein>
    <submittedName>
        <fullName evidence="2">Uncharacterized protein</fullName>
    </submittedName>
</protein>
<evidence type="ECO:0000256" key="1">
    <source>
        <dbReference type="SAM" id="MobiDB-lite"/>
    </source>
</evidence>
<proteinExistence type="predicted"/>
<feature type="region of interest" description="Disordered" evidence="1">
    <location>
        <begin position="273"/>
        <end position="323"/>
    </location>
</feature>
<dbReference type="EMBL" id="JARJCW010000102">
    <property type="protein sequence ID" value="KAJ7194030.1"/>
    <property type="molecule type" value="Genomic_DNA"/>
</dbReference>
<feature type="compositionally biased region" description="Gly residues" evidence="1">
    <location>
        <begin position="277"/>
        <end position="292"/>
    </location>
</feature>
<gene>
    <name evidence="2" type="ORF">GGX14DRAFT_404986</name>
</gene>
<accession>A0AAD6XZM6</accession>
<reference evidence="2" key="1">
    <citation type="submission" date="2023-03" db="EMBL/GenBank/DDBJ databases">
        <title>Massive genome expansion in bonnet fungi (Mycena s.s.) driven by repeated elements and novel gene families across ecological guilds.</title>
        <authorList>
            <consortium name="Lawrence Berkeley National Laboratory"/>
            <person name="Harder C.B."/>
            <person name="Miyauchi S."/>
            <person name="Viragh M."/>
            <person name="Kuo A."/>
            <person name="Thoen E."/>
            <person name="Andreopoulos B."/>
            <person name="Lu D."/>
            <person name="Skrede I."/>
            <person name="Drula E."/>
            <person name="Henrissat B."/>
            <person name="Morin E."/>
            <person name="Kohler A."/>
            <person name="Barry K."/>
            <person name="LaButti K."/>
            <person name="Morin E."/>
            <person name="Salamov A."/>
            <person name="Lipzen A."/>
            <person name="Mereny Z."/>
            <person name="Hegedus B."/>
            <person name="Baldrian P."/>
            <person name="Stursova M."/>
            <person name="Weitz H."/>
            <person name="Taylor A."/>
            <person name="Grigoriev I.V."/>
            <person name="Nagy L.G."/>
            <person name="Martin F."/>
            <person name="Kauserud H."/>
        </authorList>
    </citation>
    <scope>NUCLEOTIDE SEQUENCE</scope>
    <source>
        <strain evidence="2">9144</strain>
    </source>
</reference>
<sequence>MSMDHQLLLRTPPGRARNRIRESRGGYGTVRYTFTVKGSKGVLCEGQGHQLGLRDNMGTGKYFYAFLGNITYGSVLRIIHEQRKVEGGISGTSISAAATPADGYARSRNLTPLSRQSSVICGCFPHGINGFTARTGAVYGRLTTALYGCDYGPTRTVNGGAAGPYGTLQCQLLEVEGHGWKEYLRDVKGLLKDIGKCTKDVKCIQTKLQLSIEEDIQRKLLDDEIQRSREVLAVIRFGPRGSAALSCPGLWEAWLAHSVGEVHRSMIEPKLSEAAAGGAGRQGGRAAGGGAGGRRRAAGQAARRREAGQAAGAAGRWDRQPAR</sequence>
<keyword evidence="3" id="KW-1185">Reference proteome</keyword>
<dbReference type="AlphaFoldDB" id="A0AAD6XZM6"/>
<name>A0AAD6XZM6_9AGAR</name>
<evidence type="ECO:0000313" key="2">
    <source>
        <dbReference type="EMBL" id="KAJ7194030.1"/>
    </source>
</evidence>